<feature type="compositionally biased region" description="Acidic residues" evidence="4">
    <location>
        <begin position="10"/>
        <end position="48"/>
    </location>
</feature>
<evidence type="ECO:0008006" key="7">
    <source>
        <dbReference type="Google" id="ProtNLM"/>
    </source>
</evidence>
<dbReference type="PANTHER" id="PTHR24126">
    <property type="entry name" value="ANKYRIN REPEAT, PH AND SEC7 DOMAIN CONTAINING PROTEIN SECG-RELATED"/>
    <property type="match status" value="1"/>
</dbReference>
<sequence length="722" mass="79585">MTSSDRDETSQDDESQEGDETQEDTEGQEEDESLDDYEKSEDDDESEQSDGTQDGLMFGEAVFINVLSPRDLEELARDPQLYEALDSKLAQGAASFGEIKHHFGAQRIAMPDDFPDVQVDTIGPDLVILNDPHPDTGSEQIRTFAKSAKIMLTESLEFSDDFGRGALHLAVLNGSVEILEFFINRRWVPDAYSQLYGTPVSLAAALDRPQLDSELVAECLQRGFQPDVTATFSLADWRKLVAAERDLLDGAASWIDIDLEHARSKLWSVRDEILSIAGPPIVLAAYIGHRDIVQMLLQYGPSLNCMARVHLAAFRPLEMTWVDVPLIGLVARSHCSNMVPFLLATGADPSKKSSEGMQAVHLATVADILPNLICIIEHSEDKSLEKEAASSLLHRAVRHMSPTCATYLLSRDVSLEWKDNEPERAALFCACAYGDVAMVKLLIEHGAEIDTKDNKGATPLMLCTIPSDVLCFRVLLEAHADVNKVRHSNNWTALHWAVNEKRVEHVSLLLEHGAETKHLSDDHETALCKACTEGNMECVVRLVEHGANVNPERQNRLAKIPLREAVYQEATDIVQYLVDRGADLAARDQEGRTALQVACIEGYTWGVSFLLSKGAHAREVIAETDPRALFEVIDNGYIDCLAALLEAGPPPARDDMVLGKAVLRAAEKGSVACLLRTLLRYNLDPSVRDLYGRTPLVLAVANDNIECMNVVLEARDVGRCGS</sequence>
<keyword evidence="1" id="KW-0677">Repeat</keyword>
<evidence type="ECO:0000256" key="3">
    <source>
        <dbReference type="PROSITE-ProRule" id="PRU00023"/>
    </source>
</evidence>
<reference evidence="5" key="1">
    <citation type="submission" date="2021-07" db="EMBL/GenBank/DDBJ databases">
        <title>Elsinoe batatas strain:CRI-CJ2 Genome sequencing and assembly.</title>
        <authorList>
            <person name="Huang L."/>
        </authorList>
    </citation>
    <scope>NUCLEOTIDE SEQUENCE</scope>
    <source>
        <strain evidence="5">CRI-CJ2</strain>
    </source>
</reference>
<evidence type="ECO:0000313" key="5">
    <source>
        <dbReference type="EMBL" id="KAG8627424.1"/>
    </source>
</evidence>
<keyword evidence="6" id="KW-1185">Reference proteome</keyword>
<evidence type="ECO:0000256" key="1">
    <source>
        <dbReference type="ARBA" id="ARBA00022737"/>
    </source>
</evidence>
<feature type="repeat" description="ANK" evidence="3">
    <location>
        <begin position="522"/>
        <end position="554"/>
    </location>
</feature>
<feature type="repeat" description="ANK" evidence="3">
    <location>
        <begin position="489"/>
        <end position="521"/>
    </location>
</feature>
<dbReference type="InterPro" id="IPR036770">
    <property type="entry name" value="Ankyrin_rpt-contain_sf"/>
</dbReference>
<organism evidence="5 6">
    <name type="scientific">Elsinoe batatas</name>
    <dbReference type="NCBI Taxonomy" id="2601811"/>
    <lineage>
        <taxon>Eukaryota</taxon>
        <taxon>Fungi</taxon>
        <taxon>Dikarya</taxon>
        <taxon>Ascomycota</taxon>
        <taxon>Pezizomycotina</taxon>
        <taxon>Dothideomycetes</taxon>
        <taxon>Dothideomycetidae</taxon>
        <taxon>Myriangiales</taxon>
        <taxon>Elsinoaceae</taxon>
        <taxon>Elsinoe</taxon>
    </lineage>
</organism>
<proteinExistence type="predicted"/>
<feature type="repeat" description="ANK" evidence="3">
    <location>
        <begin position="557"/>
        <end position="589"/>
    </location>
</feature>
<feature type="region of interest" description="Disordered" evidence="4">
    <location>
        <begin position="1"/>
        <end position="56"/>
    </location>
</feature>
<dbReference type="SMART" id="SM00248">
    <property type="entry name" value="ANK"/>
    <property type="match status" value="11"/>
</dbReference>
<dbReference type="Gene3D" id="1.25.40.20">
    <property type="entry name" value="Ankyrin repeat-containing domain"/>
    <property type="match status" value="3"/>
</dbReference>
<dbReference type="Pfam" id="PF12796">
    <property type="entry name" value="Ank_2"/>
    <property type="match status" value="3"/>
</dbReference>
<dbReference type="InterPro" id="IPR002110">
    <property type="entry name" value="Ankyrin_rpt"/>
</dbReference>
<dbReference type="PRINTS" id="PR01415">
    <property type="entry name" value="ANKYRIN"/>
</dbReference>
<dbReference type="SUPFAM" id="SSF48403">
    <property type="entry name" value="Ankyrin repeat"/>
    <property type="match status" value="2"/>
</dbReference>
<comment type="caution">
    <text evidence="5">The sequence shown here is derived from an EMBL/GenBank/DDBJ whole genome shotgun (WGS) entry which is preliminary data.</text>
</comment>
<gene>
    <name evidence="5" type="ORF">KVT40_004907</name>
</gene>
<dbReference type="EMBL" id="JAESVG020000005">
    <property type="protein sequence ID" value="KAG8627424.1"/>
    <property type="molecule type" value="Genomic_DNA"/>
</dbReference>
<feature type="repeat" description="ANK" evidence="3">
    <location>
        <begin position="422"/>
        <end position="454"/>
    </location>
</feature>
<protein>
    <recommendedName>
        <fullName evidence="7">Ankyrin repeat-containing protein</fullName>
    </recommendedName>
</protein>
<keyword evidence="2 3" id="KW-0040">ANK repeat</keyword>
<evidence type="ECO:0000256" key="2">
    <source>
        <dbReference type="ARBA" id="ARBA00023043"/>
    </source>
</evidence>
<dbReference type="AlphaFoldDB" id="A0A8K0L0H1"/>
<accession>A0A8K0L0H1</accession>
<evidence type="ECO:0000313" key="6">
    <source>
        <dbReference type="Proteomes" id="UP000809789"/>
    </source>
</evidence>
<dbReference type="PROSITE" id="PS50088">
    <property type="entry name" value="ANK_REPEAT"/>
    <property type="match status" value="4"/>
</dbReference>
<dbReference type="OrthoDB" id="4772757at2759"/>
<dbReference type="Pfam" id="PF00023">
    <property type="entry name" value="Ank"/>
    <property type="match status" value="1"/>
</dbReference>
<evidence type="ECO:0000256" key="4">
    <source>
        <dbReference type="SAM" id="MobiDB-lite"/>
    </source>
</evidence>
<dbReference type="PROSITE" id="PS50297">
    <property type="entry name" value="ANK_REP_REGION"/>
    <property type="match status" value="4"/>
</dbReference>
<name>A0A8K0L0H1_9PEZI</name>
<dbReference type="Proteomes" id="UP000809789">
    <property type="component" value="Unassembled WGS sequence"/>
</dbReference>